<name>A0A829F7Y1_ENTFC</name>
<evidence type="ECO:0000313" key="1">
    <source>
        <dbReference type="EMBL" id="EOM22366.1"/>
    </source>
</evidence>
<reference evidence="1 2" key="1">
    <citation type="submission" date="2013-02" db="EMBL/GenBank/DDBJ databases">
        <title>The Genome Sequence of Enterococcus faecium HM1072.</title>
        <authorList>
            <consortium name="The Broad Institute Genome Sequencing Platform"/>
            <consortium name="The Broad Institute Genome Sequencing Center for Infectious Disease"/>
            <person name="Earl A.M."/>
            <person name="Gilmore M.S."/>
            <person name="Lebreton F."/>
            <person name="Courvalin P."/>
            <person name="Walker B."/>
            <person name="Young S.K."/>
            <person name="Zeng Q."/>
            <person name="Gargeya S."/>
            <person name="Fitzgerald M."/>
            <person name="Haas B."/>
            <person name="Abouelleil A."/>
            <person name="Alvarado L."/>
            <person name="Arachchi H.M."/>
            <person name="Berlin A.M."/>
            <person name="Chapman S.B."/>
            <person name="Dewar J."/>
            <person name="Goldberg J."/>
            <person name="Griggs A."/>
            <person name="Gujja S."/>
            <person name="Hansen M."/>
            <person name="Howarth C."/>
            <person name="Imamovic A."/>
            <person name="Larimer J."/>
            <person name="McCowan C."/>
            <person name="Murphy C."/>
            <person name="Neiman D."/>
            <person name="Pearson M."/>
            <person name="Priest M."/>
            <person name="Roberts A."/>
            <person name="Saif S."/>
            <person name="Shea T."/>
            <person name="Sisk P."/>
            <person name="Sykes S."/>
            <person name="Wortman J."/>
            <person name="Nusbaum C."/>
            <person name="Birren B."/>
        </authorList>
    </citation>
    <scope>NUCLEOTIDE SEQUENCE [LARGE SCALE GENOMIC DNA]</scope>
    <source>
        <strain evidence="1 2">HM1072</strain>
    </source>
</reference>
<gene>
    <name evidence="1" type="ORF">SSM_01974</name>
</gene>
<organism evidence="1 2">
    <name type="scientific">Enterococcus faecium EnGen0192</name>
    <dbReference type="NCBI Taxonomy" id="1157487"/>
    <lineage>
        <taxon>Bacteria</taxon>
        <taxon>Bacillati</taxon>
        <taxon>Bacillota</taxon>
        <taxon>Bacilli</taxon>
        <taxon>Lactobacillales</taxon>
        <taxon>Enterococcaceae</taxon>
        <taxon>Enterococcus</taxon>
    </lineage>
</organism>
<dbReference type="Proteomes" id="UP000013897">
    <property type="component" value="Unassembled WGS sequence"/>
</dbReference>
<sequence length="74" mass="8503">MMEVVTEVVSSKIFRIIFRKIYFWNTVYQEVMSLPFSSESQGTISKNSFSCLMNIVTCDSELAGEHRLFGRIGL</sequence>
<evidence type="ECO:0000313" key="2">
    <source>
        <dbReference type="Proteomes" id="UP000013897"/>
    </source>
</evidence>
<dbReference type="AlphaFoldDB" id="A0A829F7Y1"/>
<protein>
    <submittedName>
        <fullName evidence="1">Uncharacterized protein</fullName>
    </submittedName>
</protein>
<comment type="caution">
    <text evidence="1">The sequence shown here is derived from an EMBL/GenBank/DDBJ whole genome shotgun (WGS) entry which is preliminary data.</text>
</comment>
<dbReference type="EMBL" id="AITY01000035">
    <property type="protein sequence ID" value="EOM22366.1"/>
    <property type="molecule type" value="Genomic_DNA"/>
</dbReference>
<accession>A0A829F7Y1</accession>
<proteinExistence type="predicted"/>